<name>A0A914EIM3_9BILA</name>
<dbReference type="Proteomes" id="UP000887540">
    <property type="component" value="Unplaced"/>
</dbReference>
<sequence length="318" mass="35370">MFLLLLSFFFAPSFSCPNGTYVGFNKSLCYRIREGAPGKHSWYDAETQCQIYDNGHLASIPDGFTNNYITGLMDSTQNKTRFWLGGTTTITSNASWAWTDGTVFQYSSWEPGDPFNGTGYCTLLVVPYGIWGSYYCDYSSSSTAFLCEFANPDFKAPANPDFKAPANLDFKAPIKSASCPDGAFLGFNKSICYEVLEGTSKHYSWYDAETQCQTRENGHLASIPDAFTNNYLTGYLHSSQTQIRFWLGGTTTLNSNENWAWSDGSSFDYTSWKPDDPRNGTGLCTILQVPEGTWASIACFFDSSEAGFLCEFPNPNIN</sequence>
<dbReference type="PRINTS" id="PR01504">
    <property type="entry name" value="PNCREATITSAP"/>
</dbReference>
<dbReference type="InterPro" id="IPR050111">
    <property type="entry name" value="C-type_lectin/snaclec_domain"/>
</dbReference>
<evidence type="ECO:0000313" key="4">
    <source>
        <dbReference type="WBParaSite" id="ACRNAN_scaffold8641.g7669.t1"/>
    </source>
</evidence>
<keyword evidence="3" id="KW-1185">Reference proteome</keyword>
<dbReference type="PROSITE" id="PS50041">
    <property type="entry name" value="C_TYPE_LECTIN_2"/>
    <property type="match status" value="2"/>
</dbReference>
<dbReference type="PANTHER" id="PTHR22803">
    <property type="entry name" value="MANNOSE, PHOSPHOLIPASE, LECTIN RECEPTOR RELATED"/>
    <property type="match status" value="1"/>
</dbReference>
<accession>A0A914EIM3</accession>
<keyword evidence="1" id="KW-0732">Signal</keyword>
<organism evidence="3 4">
    <name type="scientific">Acrobeloides nanus</name>
    <dbReference type="NCBI Taxonomy" id="290746"/>
    <lineage>
        <taxon>Eukaryota</taxon>
        <taxon>Metazoa</taxon>
        <taxon>Ecdysozoa</taxon>
        <taxon>Nematoda</taxon>
        <taxon>Chromadorea</taxon>
        <taxon>Rhabditida</taxon>
        <taxon>Tylenchina</taxon>
        <taxon>Cephalobomorpha</taxon>
        <taxon>Cephaloboidea</taxon>
        <taxon>Cephalobidae</taxon>
        <taxon>Acrobeloides</taxon>
    </lineage>
</organism>
<dbReference type="AlphaFoldDB" id="A0A914EIM3"/>
<dbReference type="WBParaSite" id="ACRNAN_scaffold8641.g7669.t1">
    <property type="protein sequence ID" value="ACRNAN_scaffold8641.g7669.t1"/>
    <property type="gene ID" value="ACRNAN_scaffold8641.g7669"/>
</dbReference>
<feature type="chain" id="PRO_5037778326" evidence="1">
    <location>
        <begin position="16"/>
        <end position="318"/>
    </location>
</feature>
<feature type="signal peptide" evidence="1">
    <location>
        <begin position="1"/>
        <end position="15"/>
    </location>
</feature>
<dbReference type="InterPro" id="IPR016187">
    <property type="entry name" value="CTDL_fold"/>
</dbReference>
<proteinExistence type="predicted"/>
<reference evidence="4" key="1">
    <citation type="submission" date="2022-11" db="UniProtKB">
        <authorList>
            <consortium name="WormBaseParasite"/>
        </authorList>
    </citation>
    <scope>IDENTIFICATION</scope>
</reference>
<evidence type="ECO:0000256" key="1">
    <source>
        <dbReference type="SAM" id="SignalP"/>
    </source>
</evidence>
<dbReference type="SMART" id="SM00034">
    <property type="entry name" value="CLECT"/>
    <property type="match status" value="2"/>
</dbReference>
<feature type="domain" description="C-type lectin" evidence="2">
    <location>
        <begin position="25"/>
        <end position="137"/>
    </location>
</feature>
<evidence type="ECO:0000313" key="3">
    <source>
        <dbReference type="Proteomes" id="UP000887540"/>
    </source>
</evidence>
<dbReference type="Pfam" id="PF00059">
    <property type="entry name" value="Lectin_C"/>
    <property type="match status" value="2"/>
</dbReference>
<feature type="domain" description="C-type lectin" evidence="2">
    <location>
        <begin position="188"/>
        <end position="299"/>
    </location>
</feature>
<evidence type="ECO:0000259" key="2">
    <source>
        <dbReference type="PROSITE" id="PS50041"/>
    </source>
</evidence>
<dbReference type="Gene3D" id="3.10.100.10">
    <property type="entry name" value="Mannose-Binding Protein A, subunit A"/>
    <property type="match status" value="2"/>
</dbReference>
<dbReference type="InterPro" id="IPR001304">
    <property type="entry name" value="C-type_lectin-like"/>
</dbReference>
<dbReference type="SUPFAM" id="SSF56436">
    <property type="entry name" value="C-type lectin-like"/>
    <property type="match status" value="2"/>
</dbReference>
<protein>
    <submittedName>
        <fullName evidence="4">C-type lectin domain-containing protein</fullName>
    </submittedName>
</protein>
<dbReference type="InterPro" id="IPR016186">
    <property type="entry name" value="C-type_lectin-like/link_sf"/>
</dbReference>